<dbReference type="EMBL" id="KZ679012">
    <property type="protein sequence ID" value="PSS16726.1"/>
    <property type="molecule type" value="Genomic_DNA"/>
</dbReference>
<feature type="region of interest" description="Disordered" evidence="1">
    <location>
        <begin position="476"/>
        <end position="504"/>
    </location>
</feature>
<gene>
    <name evidence="2" type="ORF">M430DRAFT_28475</name>
</gene>
<accession>A0A2T3AZZ0</accession>
<dbReference type="STRING" id="857342.A0A2T3AZZ0"/>
<dbReference type="InParanoid" id="A0A2T3AZZ0"/>
<evidence type="ECO:0000313" key="3">
    <source>
        <dbReference type="Proteomes" id="UP000241818"/>
    </source>
</evidence>
<feature type="compositionally biased region" description="Low complexity" evidence="1">
    <location>
        <begin position="342"/>
        <end position="351"/>
    </location>
</feature>
<dbReference type="RefSeq" id="XP_024720234.1">
    <property type="nucleotide sequence ID" value="XM_024865793.1"/>
</dbReference>
<dbReference type="OrthoDB" id="4851482at2759"/>
<feature type="region of interest" description="Disordered" evidence="1">
    <location>
        <begin position="1"/>
        <end position="127"/>
    </location>
</feature>
<dbReference type="Proteomes" id="UP000241818">
    <property type="component" value="Unassembled WGS sequence"/>
</dbReference>
<sequence length="638" mass="72383">MDDPCSFGRPPISHTGSDNMHDTGFDQQGPYGGDVDNQTLYQSGIGQPPYLLGDPHDGEEKYEGQYHSNDNKDDQEDEDDHDDQSYEPYESEQHYEERDSDHDSDSENRVAKKPLQPYQGLIRNEAHYERMRNQRLETELDKAIRKGQDSDFPETEEGQRELVEQLFNSIKDIDEVLDKPGKNGKPAQAVRRIRDGFYPNKLIEVKCWEILLGCRDAALGVKMVDDSFKSRREKHESFRARFQKIVDGCRISKALCKQIMDPPYIHRLIDAPIAEVQMKHNNKKINAERDIQNEIGRNAVKRGIKLDDLDLIVKSDEVDPNTTAPAKPTVRKTTSTKPSSMKAAPKNTTPKKPARRASSTTQPPSIKRKSPSSTRRVKDEWNDDYDGSDEDYCSPAKRSRRVAKAEPITPRRQYERKARPRRYAFRGVESTGSPIAKALRKSSQRALDRINSGGLDDTTSLPVAEPQVSNELAKMSMLSPTSSGPPVTPGLVNTSEPPSAPGSSVVRDLLDLENTYKDALCDLLHVDRSWSKLYELFQLRAYARAYNNEFTFENWYYPTGIVGNRLIVFEVGYHWEHLAQAIPVFPGIAHARGDLLPDGRPNKNAPYIDGFPPQEDHFMRQALGLRANPFGLYEDIPR</sequence>
<feature type="compositionally biased region" description="Polar residues" evidence="1">
    <location>
        <begin position="36"/>
        <end position="45"/>
    </location>
</feature>
<dbReference type="GeneID" id="36573874"/>
<protein>
    <submittedName>
        <fullName evidence="2">Uncharacterized protein</fullName>
    </submittedName>
</protein>
<reference evidence="2 3" key="1">
    <citation type="journal article" date="2018" name="New Phytol.">
        <title>Comparative genomics and transcriptomics depict ericoid mycorrhizal fungi as versatile saprotrophs and plant mutualists.</title>
        <authorList>
            <person name="Martino E."/>
            <person name="Morin E."/>
            <person name="Grelet G.A."/>
            <person name="Kuo A."/>
            <person name="Kohler A."/>
            <person name="Daghino S."/>
            <person name="Barry K.W."/>
            <person name="Cichocki N."/>
            <person name="Clum A."/>
            <person name="Dockter R.B."/>
            <person name="Hainaut M."/>
            <person name="Kuo R.C."/>
            <person name="LaButti K."/>
            <person name="Lindahl B.D."/>
            <person name="Lindquist E.A."/>
            <person name="Lipzen A."/>
            <person name="Khouja H.R."/>
            <person name="Magnuson J."/>
            <person name="Murat C."/>
            <person name="Ohm R.A."/>
            <person name="Singer S.W."/>
            <person name="Spatafora J.W."/>
            <person name="Wang M."/>
            <person name="Veneault-Fourrey C."/>
            <person name="Henrissat B."/>
            <person name="Grigoriev I.V."/>
            <person name="Martin F.M."/>
            <person name="Perotto S."/>
        </authorList>
    </citation>
    <scope>NUCLEOTIDE SEQUENCE [LARGE SCALE GENOMIC DNA]</scope>
    <source>
        <strain evidence="2 3">ATCC 22711</strain>
    </source>
</reference>
<feature type="compositionally biased region" description="Acidic residues" evidence="1">
    <location>
        <begin position="73"/>
        <end position="82"/>
    </location>
</feature>
<feature type="compositionally biased region" description="Basic and acidic residues" evidence="1">
    <location>
        <begin position="91"/>
        <end position="110"/>
    </location>
</feature>
<feature type="compositionally biased region" description="Acidic residues" evidence="1">
    <location>
        <begin position="381"/>
        <end position="392"/>
    </location>
</feature>
<evidence type="ECO:0000256" key="1">
    <source>
        <dbReference type="SAM" id="MobiDB-lite"/>
    </source>
</evidence>
<name>A0A2T3AZZ0_AMORE</name>
<keyword evidence="3" id="KW-1185">Reference proteome</keyword>
<proteinExistence type="predicted"/>
<dbReference type="AlphaFoldDB" id="A0A2T3AZZ0"/>
<evidence type="ECO:0000313" key="2">
    <source>
        <dbReference type="EMBL" id="PSS16726.1"/>
    </source>
</evidence>
<feature type="region of interest" description="Disordered" evidence="1">
    <location>
        <begin position="318"/>
        <end position="429"/>
    </location>
</feature>
<organism evidence="2 3">
    <name type="scientific">Amorphotheca resinae ATCC 22711</name>
    <dbReference type="NCBI Taxonomy" id="857342"/>
    <lineage>
        <taxon>Eukaryota</taxon>
        <taxon>Fungi</taxon>
        <taxon>Dikarya</taxon>
        <taxon>Ascomycota</taxon>
        <taxon>Pezizomycotina</taxon>
        <taxon>Leotiomycetes</taxon>
        <taxon>Helotiales</taxon>
        <taxon>Amorphothecaceae</taxon>
        <taxon>Amorphotheca</taxon>
    </lineage>
</organism>
<feature type="compositionally biased region" description="Basic and acidic residues" evidence="1">
    <location>
        <begin position="54"/>
        <end position="72"/>
    </location>
</feature>